<dbReference type="Pfam" id="PF00076">
    <property type="entry name" value="RRM_1"/>
    <property type="match status" value="2"/>
</dbReference>
<evidence type="ECO:0000313" key="8">
    <source>
        <dbReference type="EMBL" id="GMG20597.1"/>
    </source>
</evidence>
<evidence type="ECO:0000256" key="4">
    <source>
        <dbReference type="ARBA" id="ARBA00023242"/>
    </source>
</evidence>
<dbReference type="SUPFAM" id="SSF54928">
    <property type="entry name" value="RNA-binding domain, RBD"/>
    <property type="match status" value="1"/>
</dbReference>
<gene>
    <name evidence="8" type="ORF">Amon01_000135100</name>
</gene>
<evidence type="ECO:0000256" key="1">
    <source>
        <dbReference type="ARBA" id="ARBA00004123"/>
    </source>
</evidence>
<evidence type="ECO:0000256" key="2">
    <source>
        <dbReference type="ARBA" id="ARBA00022737"/>
    </source>
</evidence>
<name>A0A9W7DHD5_AMBMO</name>
<dbReference type="SMART" id="SM00360">
    <property type="entry name" value="RRM"/>
    <property type="match status" value="2"/>
</dbReference>
<comment type="caution">
    <text evidence="8">The sequence shown here is derived from an EMBL/GenBank/DDBJ whole genome shotgun (WGS) entry which is preliminary data.</text>
</comment>
<feature type="region of interest" description="Disordered" evidence="6">
    <location>
        <begin position="84"/>
        <end position="106"/>
    </location>
</feature>
<dbReference type="GO" id="GO:0005730">
    <property type="term" value="C:nucleolus"/>
    <property type="evidence" value="ECO:0007669"/>
    <property type="project" value="TreeGrafter"/>
</dbReference>
<dbReference type="OrthoDB" id="10259687at2759"/>
<feature type="compositionally biased region" description="Gly residues" evidence="6">
    <location>
        <begin position="307"/>
        <end position="356"/>
    </location>
</feature>
<dbReference type="GO" id="GO:0003723">
    <property type="term" value="F:RNA binding"/>
    <property type="evidence" value="ECO:0007669"/>
    <property type="project" value="UniProtKB-UniRule"/>
</dbReference>
<dbReference type="GO" id="GO:0048026">
    <property type="term" value="P:positive regulation of mRNA splicing, via spliceosome"/>
    <property type="evidence" value="ECO:0007669"/>
    <property type="project" value="TreeGrafter"/>
</dbReference>
<dbReference type="InterPro" id="IPR052084">
    <property type="entry name" value="SF3B4_spliceosome_assoc"/>
</dbReference>
<reference evidence="8" key="1">
    <citation type="submission" date="2023-04" db="EMBL/GenBank/DDBJ databases">
        <title>Ambrosiozyma monospora NBRC 1965.</title>
        <authorList>
            <person name="Ichikawa N."/>
            <person name="Sato H."/>
            <person name="Tonouchi N."/>
        </authorList>
    </citation>
    <scope>NUCLEOTIDE SEQUENCE</scope>
    <source>
        <strain evidence="8">NBRC 1965</strain>
    </source>
</reference>
<dbReference type="GO" id="GO:0000398">
    <property type="term" value="P:mRNA splicing, via spliceosome"/>
    <property type="evidence" value="ECO:0007669"/>
    <property type="project" value="UniProtKB-ARBA"/>
</dbReference>
<keyword evidence="4" id="KW-0539">Nucleus</keyword>
<feature type="compositionally biased region" description="Gly residues" evidence="6">
    <location>
        <begin position="404"/>
        <end position="419"/>
    </location>
</feature>
<comment type="subcellular location">
    <subcellularLocation>
        <location evidence="1">Nucleus</location>
    </subcellularLocation>
</comment>
<evidence type="ECO:0000259" key="7">
    <source>
        <dbReference type="PROSITE" id="PS50102"/>
    </source>
</evidence>
<feature type="compositionally biased region" description="Polar residues" evidence="6">
    <location>
        <begin position="359"/>
        <end position="368"/>
    </location>
</feature>
<dbReference type="AlphaFoldDB" id="A0A9W7DHD5"/>
<proteinExistence type="predicted"/>
<feature type="compositionally biased region" description="Polar residues" evidence="6">
    <location>
        <begin position="239"/>
        <end position="253"/>
    </location>
</feature>
<dbReference type="PROSITE" id="PS50102">
    <property type="entry name" value="RRM"/>
    <property type="match status" value="2"/>
</dbReference>
<accession>A0A9W7DHD5</accession>
<evidence type="ECO:0000313" key="9">
    <source>
        <dbReference type="Proteomes" id="UP001165063"/>
    </source>
</evidence>
<dbReference type="PANTHER" id="PTHR48030">
    <property type="entry name" value="SPLICING FACTOR 3B SUBUNIT 4"/>
    <property type="match status" value="1"/>
</dbReference>
<dbReference type="InterPro" id="IPR012677">
    <property type="entry name" value="Nucleotide-bd_a/b_plait_sf"/>
</dbReference>
<feature type="compositionally biased region" description="Basic and acidic residues" evidence="6">
    <location>
        <begin position="269"/>
        <end position="278"/>
    </location>
</feature>
<dbReference type="GO" id="GO:0005686">
    <property type="term" value="C:U2 snRNP"/>
    <property type="evidence" value="ECO:0007669"/>
    <property type="project" value="UniProtKB-ARBA"/>
</dbReference>
<dbReference type="InterPro" id="IPR035979">
    <property type="entry name" value="RBD_domain_sf"/>
</dbReference>
<keyword evidence="9" id="KW-1185">Reference proteome</keyword>
<feature type="domain" description="RRM" evidence="7">
    <location>
        <begin position="9"/>
        <end position="87"/>
    </location>
</feature>
<dbReference type="EMBL" id="BSXU01000410">
    <property type="protein sequence ID" value="GMG20597.1"/>
    <property type="molecule type" value="Genomic_DNA"/>
</dbReference>
<dbReference type="GO" id="GO:0071011">
    <property type="term" value="C:precatalytic spliceosome"/>
    <property type="evidence" value="ECO:0007669"/>
    <property type="project" value="TreeGrafter"/>
</dbReference>
<dbReference type="Gene3D" id="3.30.70.330">
    <property type="match status" value="2"/>
</dbReference>
<evidence type="ECO:0000256" key="5">
    <source>
        <dbReference type="PROSITE-ProRule" id="PRU00176"/>
    </source>
</evidence>
<evidence type="ECO:0000256" key="6">
    <source>
        <dbReference type="SAM" id="MobiDB-lite"/>
    </source>
</evidence>
<evidence type="ECO:0000256" key="3">
    <source>
        <dbReference type="ARBA" id="ARBA00022884"/>
    </source>
</evidence>
<protein>
    <submittedName>
        <fullName evidence="8">Unnamed protein product</fullName>
    </submittedName>
</protein>
<keyword evidence="3 5" id="KW-0694">RNA-binding</keyword>
<keyword evidence="2" id="KW-0677">Repeat</keyword>
<feature type="compositionally biased region" description="Low complexity" evidence="6">
    <location>
        <begin position="91"/>
        <end position="101"/>
    </location>
</feature>
<dbReference type="Proteomes" id="UP001165063">
    <property type="component" value="Unassembled WGS sequence"/>
</dbReference>
<feature type="compositionally biased region" description="Polar residues" evidence="6">
    <location>
        <begin position="282"/>
        <end position="294"/>
    </location>
</feature>
<dbReference type="FunFam" id="3.30.70.330:FF:000895">
    <property type="entry name" value="Hsh49p"/>
    <property type="match status" value="1"/>
</dbReference>
<feature type="compositionally biased region" description="Gly residues" evidence="6">
    <location>
        <begin position="375"/>
        <end position="393"/>
    </location>
</feature>
<sequence length="419" mass="45373">MSEFSSKDTTLYLGNLDPSVNELLLYELFLQFAPVKTVRLPKDKITREHRGYGFVQFFTIKDTVYIQKLLDDLNLYNRSMKVKRVNDESQPGPNSNSNTSGSTGGGSRMMIDDFGPILHIANLNSLVDEPTLIQIFSGFGKLVKIPEIVQGSDANSLGHGFVQYMDFESSDKAIEQMNGKLILNVPVKVGYAFKKDSKTEKHGDDVERLLYRKAKENGVLPEPEDVNVLLAELSKAKQVGSNTTNAKSANPANSRLDDTSPSRQHHRHSSEGRPETRAHYNSGYNSQRQNNNYRVNKPGTEYNSYQRGGGYGGSRGGGPSRGGRGGRGGARGGSARGGSAGDHYGSAGGRGRGGYNVGQSSREGSQQQHQSYHGNGSGNGGQGYQGYHGGQGPQRGSSYHRGRGGYNQRGGSGGGYYGR</sequence>
<organism evidence="8 9">
    <name type="scientific">Ambrosiozyma monospora</name>
    <name type="common">Yeast</name>
    <name type="synonym">Endomycopsis monosporus</name>
    <dbReference type="NCBI Taxonomy" id="43982"/>
    <lineage>
        <taxon>Eukaryota</taxon>
        <taxon>Fungi</taxon>
        <taxon>Dikarya</taxon>
        <taxon>Ascomycota</taxon>
        <taxon>Saccharomycotina</taxon>
        <taxon>Pichiomycetes</taxon>
        <taxon>Pichiales</taxon>
        <taxon>Pichiaceae</taxon>
        <taxon>Ambrosiozyma</taxon>
    </lineage>
</organism>
<dbReference type="PANTHER" id="PTHR48030:SF3">
    <property type="entry name" value="SPLICING FACTOR 3B SUBUNIT 4"/>
    <property type="match status" value="1"/>
</dbReference>
<dbReference type="InterPro" id="IPR000504">
    <property type="entry name" value="RRM_dom"/>
</dbReference>
<feature type="domain" description="RRM" evidence="7">
    <location>
        <begin position="116"/>
        <end position="194"/>
    </location>
</feature>
<feature type="region of interest" description="Disordered" evidence="6">
    <location>
        <begin position="237"/>
        <end position="419"/>
    </location>
</feature>